<dbReference type="Gene3D" id="3.40.50.300">
    <property type="entry name" value="P-loop containing nucleotide triphosphate hydrolases"/>
    <property type="match status" value="1"/>
</dbReference>
<feature type="repeat" description="ANK" evidence="2">
    <location>
        <begin position="1076"/>
        <end position="1108"/>
    </location>
</feature>
<dbReference type="OrthoDB" id="7464126at2759"/>
<sequence>MALDFEADVDIQRLSLPVTIQCKSDDLWQEALESLGSELRSILTINQHRDRRVILESVLFEAREKRKQCLAKRWKIMKRNGDIIVLRDVFEKIIKWVDKFKAVGDAAINSAPTYASIPWGVVSMLIKSSINDNEIFAAMIDGLERVTNVMARYAIFEDVYLRQQTMASNHLKSSMIALYASILTFLARSYKYFGQNTAKRMVKSALGQSSSDIQEPLDEVEKRQVEVDRTAQLVGMEILHMTSTGMGSLNNTTGRMASQLELLSSSLVALQQGQVKVQDTFTMREAIDSIMGPTQRLLERLHRYDDFLTRESRDDIFDWLSPVRYRVHHLTERQDRLLESGQWLFQSEMFRSWQNSSISGTLWLHGMPGCGKSKLASAVIDDELKRRAVSKSTDSEPAPIAYFYCSRNKAEPERSDPQEILRCIARQLCGDDPTRTVNESLFHAYSKMEKPRPGKSKLLLDHTVSLILQVLGDNPGTIIIDALDECDPEKRYILFESLDTIVKQSPNVVKVFLTSRNDGDIVCRLRTTPNIYIDAQKNKSDIQRFISSEVEKAVAQRRMLNGAVSKELQMRISMALDQGARGMFRWVSLQIQNLCDPRRMKIEEDILHELFHLPQSLQDLYSLVFDQIFELGHSSYQLALSSLQLLMAAVRPINWQEFLFLLSCSKTIIGRQPLKSEILDITCNFLEDDKVEDRPRLVHLSAREYLESRPEFLPDVSNMTAALACLGSLSIQGPFVAEVYTYPTLYLGNHLAATTRTQRTESRDLLLQFLISEPENFQFHSTDHLIVRRVQFLPKLFGVWRGRIRELLHSRLLSTDTADSAEMCQVSMVSTQPLLAVCAMGLEDLISALPSLRAESKSEVVSDFPNLSWRGQEAMNQYKNRTCMELAVMFNRPRVLQQLCALGLSLNIYTFEQETLLHLAAKLGHAEVVDVLLSCGVNPNLLSGSGTKTPLPFPTIFPLPQSNPLEHSAKSSPLSPPIAARPQTALGFRTYYGGKSGVYSPFYVNQEAKAAIHLAAERENCISTLETLIRHGANVNIRTSNSNTTLQLALEAGKSTNQIFSILLKAGTKPNDRLDQGQTILHLVAAMGLDEMVRILLASGADELIKDAFGQTPGELALRYGHTGTAKLLGVVAPPSQPLTGNLQPPRQGNARRVKSNGDVPAIMVDDSSTQLGEVVYVQNYKKEAAHRLSFKRSVMAEWSKLKTGSKR</sequence>
<dbReference type="InterPro" id="IPR036770">
    <property type="entry name" value="Ankyrin_rpt-contain_sf"/>
</dbReference>
<evidence type="ECO:0000259" key="4">
    <source>
        <dbReference type="Pfam" id="PF24883"/>
    </source>
</evidence>
<protein>
    <submittedName>
        <fullName evidence="5">Uncharacterized protein</fullName>
    </submittedName>
</protein>
<accession>A0A3E2H0X5</accession>
<reference evidence="5 6" key="1">
    <citation type="submission" date="2018-05" db="EMBL/GenBank/DDBJ databases">
        <title>Draft genome sequence of Scytalidium lignicola DSM 105466, a ubiquitous saprotrophic fungus.</title>
        <authorList>
            <person name="Buettner E."/>
            <person name="Gebauer A.M."/>
            <person name="Hofrichter M."/>
            <person name="Liers C."/>
            <person name="Kellner H."/>
        </authorList>
    </citation>
    <scope>NUCLEOTIDE SEQUENCE [LARGE SCALE GENOMIC DNA]</scope>
    <source>
        <strain evidence="5 6">DSM 105466</strain>
    </source>
</reference>
<dbReference type="Pfam" id="PF00023">
    <property type="entry name" value="Ank"/>
    <property type="match status" value="2"/>
</dbReference>
<evidence type="ECO:0000256" key="1">
    <source>
        <dbReference type="ARBA" id="ARBA00022737"/>
    </source>
</evidence>
<comment type="caution">
    <text evidence="5">The sequence shown here is derived from an EMBL/GenBank/DDBJ whole genome shotgun (WGS) entry which is preliminary data.</text>
</comment>
<keyword evidence="6" id="KW-1185">Reference proteome</keyword>
<dbReference type="Pfam" id="PF24809">
    <property type="entry name" value="DUF7708"/>
    <property type="match status" value="1"/>
</dbReference>
<name>A0A3E2H0X5_SCYLI</name>
<feature type="domain" description="DUF7708" evidence="3">
    <location>
        <begin position="90"/>
        <end position="233"/>
    </location>
</feature>
<dbReference type="Proteomes" id="UP000258309">
    <property type="component" value="Unassembled WGS sequence"/>
</dbReference>
<feature type="non-terminal residue" evidence="5">
    <location>
        <position position="1208"/>
    </location>
</feature>
<dbReference type="Pfam" id="PF24883">
    <property type="entry name" value="NPHP3_N"/>
    <property type="match status" value="1"/>
</dbReference>
<evidence type="ECO:0000256" key="2">
    <source>
        <dbReference type="PROSITE-ProRule" id="PRU00023"/>
    </source>
</evidence>
<organism evidence="5 6">
    <name type="scientific">Scytalidium lignicola</name>
    <name type="common">Hyphomycete</name>
    <dbReference type="NCBI Taxonomy" id="5539"/>
    <lineage>
        <taxon>Eukaryota</taxon>
        <taxon>Fungi</taxon>
        <taxon>Dikarya</taxon>
        <taxon>Ascomycota</taxon>
        <taxon>Pezizomycotina</taxon>
        <taxon>Leotiomycetes</taxon>
        <taxon>Leotiomycetes incertae sedis</taxon>
        <taxon>Scytalidium</taxon>
    </lineage>
</organism>
<dbReference type="Pfam" id="PF12796">
    <property type="entry name" value="Ank_2"/>
    <property type="match status" value="1"/>
</dbReference>
<dbReference type="STRING" id="5539.A0A3E2H0X5"/>
<feature type="domain" description="Nephrocystin 3-like N-terminal" evidence="4">
    <location>
        <begin position="340"/>
        <end position="516"/>
    </location>
</feature>
<evidence type="ECO:0000313" key="6">
    <source>
        <dbReference type="Proteomes" id="UP000258309"/>
    </source>
</evidence>
<dbReference type="InterPro" id="IPR002110">
    <property type="entry name" value="Ankyrin_rpt"/>
</dbReference>
<dbReference type="InterPro" id="IPR027417">
    <property type="entry name" value="P-loop_NTPase"/>
</dbReference>
<evidence type="ECO:0000313" key="5">
    <source>
        <dbReference type="EMBL" id="RFU26917.1"/>
    </source>
</evidence>
<feature type="non-terminal residue" evidence="5">
    <location>
        <position position="1"/>
    </location>
</feature>
<dbReference type="EMBL" id="NCSJ02000233">
    <property type="protein sequence ID" value="RFU26917.1"/>
    <property type="molecule type" value="Genomic_DNA"/>
</dbReference>
<dbReference type="SUPFAM" id="SSF52540">
    <property type="entry name" value="P-loop containing nucleoside triphosphate hydrolases"/>
    <property type="match status" value="1"/>
</dbReference>
<gene>
    <name evidence="5" type="ORF">B7463_g9416</name>
</gene>
<dbReference type="SMART" id="SM00248">
    <property type="entry name" value="ANK"/>
    <property type="match status" value="5"/>
</dbReference>
<dbReference type="PROSITE" id="PS50088">
    <property type="entry name" value="ANK_REPEAT"/>
    <property type="match status" value="3"/>
</dbReference>
<dbReference type="PANTHER" id="PTHR10039:SF16">
    <property type="entry name" value="GPI INOSITOL-DEACYLASE"/>
    <property type="match status" value="1"/>
</dbReference>
<feature type="repeat" description="ANK" evidence="2">
    <location>
        <begin position="1007"/>
        <end position="1040"/>
    </location>
</feature>
<keyword evidence="1" id="KW-0677">Repeat</keyword>
<keyword evidence="2" id="KW-0040">ANK repeat</keyword>
<dbReference type="InterPro" id="IPR056125">
    <property type="entry name" value="DUF7708"/>
</dbReference>
<dbReference type="AlphaFoldDB" id="A0A3E2H0X5"/>
<evidence type="ECO:0000259" key="3">
    <source>
        <dbReference type="Pfam" id="PF24809"/>
    </source>
</evidence>
<proteinExistence type="predicted"/>
<dbReference type="PANTHER" id="PTHR10039">
    <property type="entry name" value="AMELOGENIN"/>
    <property type="match status" value="1"/>
</dbReference>
<dbReference type="PROSITE" id="PS50297">
    <property type="entry name" value="ANK_REP_REGION"/>
    <property type="match status" value="3"/>
</dbReference>
<dbReference type="Gene3D" id="1.25.40.20">
    <property type="entry name" value="Ankyrin repeat-containing domain"/>
    <property type="match status" value="2"/>
</dbReference>
<dbReference type="InterPro" id="IPR056884">
    <property type="entry name" value="NPHP3-like_N"/>
</dbReference>
<feature type="repeat" description="ANK" evidence="2">
    <location>
        <begin position="912"/>
        <end position="944"/>
    </location>
</feature>
<dbReference type="SUPFAM" id="SSF48403">
    <property type="entry name" value="Ankyrin repeat"/>
    <property type="match status" value="1"/>
</dbReference>